<organism evidence="5 6">
    <name type="scientific">Longimycelium tulufanense</name>
    <dbReference type="NCBI Taxonomy" id="907463"/>
    <lineage>
        <taxon>Bacteria</taxon>
        <taxon>Bacillati</taxon>
        <taxon>Actinomycetota</taxon>
        <taxon>Actinomycetes</taxon>
        <taxon>Pseudonocardiales</taxon>
        <taxon>Pseudonocardiaceae</taxon>
        <taxon>Longimycelium</taxon>
    </lineage>
</organism>
<feature type="domain" description="Methyltransferase" evidence="4">
    <location>
        <begin position="25"/>
        <end position="113"/>
    </location>
</feature>
<evidence type="ECO:0000256" key="3">
    <source>
        <dbReference type="ARBA" id="ARBA00022691"/>
    </source>
</evidence>
<keyword evidence="2" id="KW-0808">Transferase</keyword>
<proteinExistence type="predicted"/>
<dbReference type="CDD" id="cd02440">
    <property type="entry name" value="AdoMet_MTases"/>
    <property type="match status" value="1"/>
</dbReference>
<dbReference type="InterPro" id="IPR041698">
    <property type="entry name" value="Methyltransf_25"/>
</dbReference>
<dbReference type="Gene3D" id="3.40.50.150">
    <property type="entry name" value="Vaccinia Virus protein VP39"/>
    <property type="match status" value="1"/>
</dbReference>
<protein>
    <submittedName>
        <fullName evidence="5">Methyltransferase</fullName>
    </submittedName>
</protein>
<dbReference type="InterPro" id="IPR029063">
    <property type="entry name" value="SAM-dependent_MTases_sf"/>
</dbReference>
<gene>
    <name evidence="5" type="ORF">GCM10012275_33640</name>
</gene>
<evidence type="ECO:0000256" key="1">
    <source>
        <dbReference type="ARBA" id="ARBA00022603"/>
    </source>
</evidence>
<keyword evidence="6" id="KW-1185">Reference proteome</keyword>
<dbReference type="GO" id="GO:0008168">
    <property type="term" value="F:methyltransferase activity"/>
    <property type="evidence" value="ECO:0007669"/>
    <property type="project" value="UniProtKB-KW"/>
</dbReference>
<keyword evidence="1 5" id="KW-0489">Methyltransferase</keyword>
<dbReference type="RefSeq" id="WP_189058727.1">
    <property type="nucleotide sequence ID" value="NZ_BMMK01000015.1"/>
</dbReference>
<keyword evidence="3" id="KW-0949">S-adenosyl-L-methionine</keyword>
<evidence type="ECO:0000313" key="6">
    <source>
        <dbReference type="Proteomes" id="UP000637578"/>
    </source>
</evidence>
<comment type="caution">
    <text evidence="5">The sequence shown here is derived from an EMBL/GenBank/DDBJ whole genome shotgun (WGS) entry which is preliminary data.</text>
</comment>
<reference evidence="5" key="1">
    <citation type="journal article" date="2014" name="Int. J. Syst. Evol. Microbiol.">
        <title>Complete genome sequence of Corynebacterium casei LMG S-19264T (=DSM 44701T), isolated from a smear-ripened cheese.</title>
        <authorList>
            <consortium name="US DOE Joint Genome Institute (JGI-PGF)"/>
            <person name="Walter F."/>
            <person name="Albersmeier A."/>
            <person name="Kalinowski J."/>
            <person name="Ruckert C."/>
        </authorList>
    </citation>
    <scope>NUCLEOTIDE SEQUENCE</scope>
    <source>
        <strain evidence="5">CGMCC 4.5737</strain>
    </source>
</reference>
<dbReference type="PANTHER" id="PTHR43464">
    <property type="entry name" value="METHYLTRANSFERASE"/>
    <property type="match status" value="1"/>
</dbReference>
<accession>A0A8J3C999</accession>
<reference evidence="5" key="2">
    <citation type="submission" date="2020-09" db="EMBL/GenBank/DDBJ databases">
        <authorList>
            <person name="Sun Q."/>
            <person name="Zhou Y."/>
        </authorList>
    </citation>
    <scope>NUCLEOTIDE SEQUENCE</scope>
    <source>
        <strain evidence="5">CGMCC 4.5737</strain>
    </source>
</reference>
<dbReference type="SUPFAM" id="SSF53335">
    <property type="entry name" value="S-adenosyl-L-methionine-dependent methyltransferases"/>
    <property type="match status" value="1"/>
</dbReference>
<evidence type="ECO:0000313" key="5">
    <source>
        <dbReference type="EMBL" id="GGM59816.1"/>
    </source>
</evidence>
<dbReference type="AlphaFoldDB" id="A0A8J3C999"/>
<dbReference type="Proteomes" id="UP000637578">
    <property type="component" value="Unassembled WGS sequence"/>
</dbReference>
<sequence length="203" mass="22360">MPFDHNDHYHRLLLRQVPSRARRALDVGCGVGLFARKLAARGLEVDAIDSSAEVIQAGKRLSAHCVSVRFRCAEVTTVALPKAGYDYISCLASIHHVPFDTVTRLRDALAPGGVLVILGCYRESTPVDHLISLPAAAINLVARGVVALREELSRQDAAVMQAPVCRPTMALPEIKQQAANLLPSCTITRLLFWRYFLTYRQAM</sequence>
<dbReference type="Pfam" id="PF13649">
    <property type="entry name" value="Methyltransf_25"/>
    <property type="match status" value="1"/>
</dbReference>
<evidence type="ECO:0000256" key="2">
    <source>
        <dbReference type="ARBA" id="ARBA00022679"/>
    </source>
</evidence>
<evidence type="ECO:0000259" key="4">
    <source>
        <dbReference type="Pfam" id="PF13649"/>
    </source>
</evidence>
<dbReference type="PANTHER" id="PTHR43464:SF19">
    <property type="entry name" value="UBIQUINONE BIOSYNTHESIS O-METHYLTRANSFERASE, MITOCHONDRIAL"/>
    <property type="match status" value="1"/>
</dbReference>
<dbReference type="EMBL" id="BMMK01000015">
    <property type="protein sequence ID" value="GGM59816.1"/>
    <property type="molecule type" value="Genomic_DNA"/>
</dbReference>
<dbReference type="GO" id="GO:0032259">
    <property type="term" value="P:methylation"/>
    <property type="evidence" value="ECO:0007669"/>
    <property type="project" value="UniProtKB-KW"/>
</dbReference>
<name>A0A8J3C999_9PSEU</name>